<dbReference type="Gene3D" id="3.40.50.360">
    <property type="match status" value="1"/>
</dbReference>
<dbReference type="OrthoDB" id="9806505at2"/>
<dbReference type="EMBL" id="CP043028">
    <property type="protein sequence ID" value="QFJ55323.1"/>
    <property type="molecule type" value="Genomic_DNA"/>
</dbReference>
<dbReference type="InterPro" id="IPR029039">
    <property type="entry name" value="Flavoprotein-like_sf"/>
</dbReference>
<sequence>MSTLVTYFSAEGTTAKVAKEFAEMIGADIFEIVPVEPYTKADIKWTNPLARCNKEQFGKKDVPVQGKIENFEQYDTIYIGFPIWYGAAPRVVNTFCQGYNWTGKKVMAFATSGGSKIGKTAEKLQPYVTGAASIDAKLVSNSYEVKDW</sequence>
<proteinExistence type="predicted"/>
<dbReference type="Pfam" id="PF12682">
    <property type="entry name" value="Flavodoxin_4"/>
    <property type="match status" value="1"/>
</dbReference>
<name>A0A5P6VRR2_PSEXY</name>
<dbReference type="InterPro" id="IPR008254">
    <property type="entry name" value="Flavodoxin/NO_synth"/>
</dbReference>
<dbReference type="PANTHER" id="PTHR39201">
    <property type="entry name" value="EXPORTED PROTEIN-RELATED"/>
    <property type="match status" value="1"/>
</dbReference>
<feature type="domain" description="Flavodoxin-like" evidence="1">
    <location>
        <begin position="3"/>
        <end position="144"/>
    </location>
</feature>
<dbReference type="GO" id="GO:0016651">
    <property type="term" value="F:oxidoreductase activity, acting on NAD(P)H"/>
    <property type="evidence" value="ECO:0007669"/>
    <property type="project" value="UniProtKB-ARBA"/>
</dbReference>
<dbReference type="AlphaFoldDB" id="A0A5P6VRR2"/>
<dbReference type="RefSeq" id="WP_151623981.1">
    <property type="nucleotide sequence ID" value="NZ_CP043028.1"/>
</dbReference>
<dbReference type="SUPFAM" id="SSF52218">
    <property type="entry name" value="Flavoproteins"/>
    <property type="match status" value="1"/>
</dbReference>
<dbReference type="PANTHER" id="PTHR39201:SF1">
    <property type="entry name" value="FLAVODOXIN-LIKE DOMAIN-CONTAINING PROTEIN"/>
    <property type="match status" value="1"/>
</dbReference>
<dbReference type="Proteomes" id="UP000327030">
    <property type="component" value="Chromosome 1"/>
</dbReference>
<accession>A0A5P6VRR2</accession>
<dbReference type="GO" id="GO:0010181">
    <property type="term" value="F:FMN binding"/>
    <property type="evidence" value="ECO:0007669"/>
    <property type="project" value="InterPro"/>
</dbReference>
<gene>
    <name evidence="2" type="ORF">FXF36_10835</name>
</gene>
<reference evidence="3" key="1">
    <citation type="submission" date="2019-08" db="EMBL/GenBank/DDBJ databases">
        <title>Complete Genome Sequence of the Polysaccharide-Degrading Rumen Bacterium Pseudobutyrivibrio xylanivorans MA3014.</title>
        <authorList>
            <person name="Palevich N."/>
            <person name="Maclean P.H."/>
            <person name="Kelly W.J."/>
            <person name="Leahy S.C."/>
            <person name="Rakonjac J."/>
            <person name="Attwood G.T."/>
        </authorList>
    </citation>
    <scope>NUCLEOTIDE SEQUENCE [LARGE SCALE GENOMIC DNA]</scope>
    <source>
        <strain evidence="3">MA3014</strain>
    </source>
</reference>
<evidence type="ECO:0000313" key="3">
    <source>
        <dbReference type="Proteomes" id="UP000327030"/>
    </source>
</evidence>
<evidence type="ECO:0000259" key="1">
    <source>
        <dbReference type="Pfam" id="PF12682"/>
    </source>
</evidence>
<dbReference type="KEGG" id="pxv:FXF36_10835"/>
<evidence type="ECO:0000313" key="2">
    <source>
        <dbReference type="EMBL" id="QFJ55323.1"/>
    </source>
</evidence>
<organism evidence="2 3">
    <name type="scientific">Pseudobutyrivibrio xylanivorans</name>
    <dbReference type="NCBI Taxonomy" id="185007"/>
    <lineage>
        <taxon>Bacteria</taxon>
        <taxon>Bacillati</taxon>
        <taxon>Bacillota</taxon>
        <taxon>Clostridia</taxon>
        <taxon>Lachnospirales</taxon>
        <taxon>Lachnospiraceae</taxon>
        <taxon>Pseudobutyrivibrio</taxon>
    </lineage>
</organism>
<protein>
    <submittedName>
        <fullName evidence="2">Flavodoxin</fullName>
    </submittedName>
</protein>